<protein>
    <recommendedName>
        <fullName evidence="3">DUF7937 domain-containing protein</fullName>
    </recommendedName>
</protein>
<dbReference type="RefSeq" id="WP_099539580.1">
    <property type="nucleotide sequence ID" value="NZ_BBUN01000014.1"/>
</dbReference>
<sequence>MPSRSVVTRKTIQRWNIGRDVVAGVLLLIALALPWNLYFGVGVPGSRGGLFTVVLVATLLSLTSIAGSWRLDPLARRLRAPLNIPYLLLVLGFVVFDVVQTVRYGGSANVPGGIGPGAWLGVAGSLLSAQPLITATAADKDRFRRWLLSARILGYASIVGAALAVGFNLFWRTKAALPTGSSGFGKQNVAIIATAVVYGIVALVAVVVATRWIFQGSRVTRLAVIGLGASTLLAGIVVWVLPIGREIDGFHGIAQNTSTSGVGFEGYLVWAAAAAVFAPLTLLRIATTEHIPESLWRPAARKGLLLIIVWCAGSVLMRITDIVVSVSLNLPYSPYDSAAMAAFDLVTAVLAVWLYLNLANLSLPRPVISSLCGVLFVLSVSRIVIAVALAPRYASSPSWLSNPVYGNDLVQQITSTFDVVLCGLTLCILAVVIVTGRAAQHRTASPEPVTTRLDTGRPRIFRGDNAPTQQLSRAPKIYRPGQR</sequence>
<feature type="transmembrane region" description="Helical" evidence="2">
    <location>
        <begin position="50"/>
        <end position="71"/>
    </location>
</feature>
<feature type="transmembrane region" description="Helical" evidence="2">
    <location>
        <begin position="191"/>
        <end position="210"/>
    </location>
</feature>
<dbReference type="OrthoDB" id="4595623at2"/>
<feature type="transmembrane region" description="Helical" evidence="2">
    <location>
        <begin position="368"/>
        <end position="389"/>
    </location>
</feature>
<feature type="transmembrane region" description="Helical" evidence="2">
    <location>
        <begin position="21"/>
        <end position="38"/>
    </location>
</feature>
<keyword evidence="2" id="KW-1133">Transmembrane helix</keyword>
<evidence type="ECO:0000313" key="5">
    <source>
        <dbReference type="Proteomes" id="UP000230971"/>
    </source>
</evidence>
<dbReference type="Proteomes" id="UP000230971">
    <property type="component" value="Unassembled WGS sequence"/>
</dbReference>
<dbReference type="AlphaFoldDB" id="A0A2G5PNH7"/>
<feature type="transmembrane region" description="Helical" evidence="2">
    <location>
        <begin position="83"/>
        <end position="106"/>
    </location>
</feature>
<feature type="transmembrane region" description="Helical" evidence="2">
    <location>
        <begin position="264"/>
        <end position="283"/>
    </location>
</feature>
<organism evidence="4 5">
    <name type="scientific">Mycobacterium celatum</name>
    <dbReference type="NCBI Taxonomy" id="28045"/>
    <lineage>
        <taxon>Bacteria</taxon>
        <taxon>Bacillati</taxon>
        <taxon>Actinomycetota</taxon>
        <taxon>Actinomycetes</taxon>
        <taxon>Mycobacteriales</taxon>
        <taxon>Mycobacteriaceae</taxon>
        <taxon>Mycobacterium</taxon>
    </lineage>
</organism>
<keyword evidence="2" id="KW-0812">Transmembrane</keyword>
<accession>A0A2G5PNH7</accession>
<name>A0A2G5PNH7_MYCCE</name>
<feature type="transmembrane region" description="Helical" evidence="2">
    <location>
        <begin position="304"/>
        <end position="326"/>
    </location>
</feature>
<evidence type="ECO:0000256" key="2">
    <source>
        <dbReference type="SAM" id="Phobius"/>
    </source>
</evidence>
<dbReference type="Pfam" id="PF25592">
    <property type="entry name" value="DUF7937"/>
    <property type="match status" value="1"/>
</dbReference>
<dbReference type="InterPro" id="IPR057697">
    <property type="entry name" value="DUF7937"/>
</dbReference>
<dbReference type="EMBL" id="PDKV01000006">
    <property type="protein sequence ID" value="PIB79780.1"/>
    <property type="molecule type" value="Genomic_DNA"/>
</dbReference>
<comment type="caution">
    <text evidence="4">The sequence shown here is derived from an EMBL/GenBank/DDBJ whole genome shotgun (WGS) entry which is preliminary data.</text>
</comment>
<feature type="transmembrane region" description="Helical" evidence="2">
    <location>
        <begin position="409"/>
        <end position="434"/>
    </location>
</feature>
<feature type="region of interest" description="Disordered" evidence="1">
    <location>
        <begin position="444"/>
        <end position="466"/>
    </location>
</feature>
<feature type="domain" description="DUF7937" evidence="3">
    <location>
        <begin position="17"/>
        <end position="436"/>
    </location>
</feature>
<evidence type="ECO:0000313" key="4">
    <source>
        <dbReference type="EMBL" id="PIB79780.1"/>
    </source>
</evidence>
<feature type="transmembrane region" description="Helical" evidence="2">
    <location>
        <begin position="338"/>
        <end position="356"/>
    </location>
</feature>
<keyword evidence="2" id="KW-0472">Membrane</keyword>
<feature type="transmembrane region" description="Helical" evidence="2">
    <location>
        <begin position="150"/>
        <end position="171"/>
    </location>
</feature>
<reference evidence="4 5" key="1">
    <citation type="journal article" date="2017" name="Infect. Genet. Evol.">
        <title>The new phylogeny of the genus Mycobacterium: The old and the news.</title>
        <authorList>
            <person name="Tortoli E."/>
            <person name="Fedrizzi T."/>
            <person name="Meehan C.J."/>
            <person name="Trovato A."/>
            <person name="Grottola A."/>
            <person name="Giacobazzi E."/>
            <person name="Serpini G.F."/>
            <person name="Tagliazucchi S."/>
            <person name="Fabio A."/>
            <person name="Bettua C."/>
            <person name="Bertorelli R."/>
            <person name="Frascaro F."/>
            <person name="De Sanctis V."/>
            <person name="Pecorari M."/>
            <person name="Jousson O."/>
            <person name="Segata N."/>
            <person name="Cirillo D.M."/>
        </authorList>
    </citation>
    <scope>NUCLEOTIDE SEQUENCE [LARGE SCALE GENOMIC DNA]</scope>
    <source>
        <strain evidence="4 5">NCTC 12882</strain>
    </source>
</reference>
<feature type="transmembrane region" description="Helical" evidence="2">
    <location>
        <begin position="222"/>
        <end position="244"/>
    </location>
</feature>
<feature type="transmembrane region" description="Helical" evidence="2">
    <location>
        <begin position="118"/>
        <end position="138"/>
    </location>
</feature>
<gene>
    <name evidence="4" type="ORF">CQY23_07150</name>
</gene>
<evidence type="ECO:0000256" key="1">
    <source>
        <dbReference type="SAM" id="MobiDB-lite"/>
    </source>
</evidence>
<evidence type="ECO:0000259" key="3">
    <source>
        <dbReference type="Pfam" id="PF25592"/>
    </source>
</evidence>
<proteinExistence type="predicted"/>